<keyword evidence="1" id="KW-0812">Transmembrane</keyword>
<name>A0A1G2BHB0_9BACT</name>
<accession>A0A1G2BHB0</accession>
<proteinExistence type="predicted"/>
<gene>
    <name evidence="2" type="ORF">A2677_01320</name>
</gene>
<evidence type="ECO:0000313" key="2">
    <source>
        <dbReference type="EMBL" id="OGY88571.1"/>
    </source>
</evidence>
<protein>
    <submittedName>
        <fullName evidence="2">Uncharacterized protein</fullName>
    </submittedName>
</protein>
<dbReference type="EMBL" id="MHKK01000061">
    <property type="protein sequence ID" value="OGY88571.1"/>
    <property type="molecule type" value="Genomic_DNA"/>
</dbReference>
<comment type="caution">
    <text evidence="2">The sequence shown here is derived from an EMBL/GenBank/DDBJ whole genome shotgun (WGS) entry which is preliminary data.</text>
</comment>
<sequence>MYDLIVYVQQMRASGASDAVIRSQLEQAGWQPADIQNAFSAASAQPSVVTKEPIRVNRSKTAVLAGIAAVLVLGGGGYLLYWFSSRSVVPASQTNQQTNSAPEVLNEITNSNIQAYVPTTIPQQASYATVRTTNRPYRCTYEYPSFFGEYDDFTADVLGNDFITVKPDWKPTIKNGMPTELPPLTSQIQYARQGNIGYVWPDPEGELTQYDIKKISEATGMTDVDLADGLIIAPPPDDAECTQIESIAITIPLLPVNDNTQEIIDDTLKRQRENIEALSKLTIPFYLPSVLPVGWQIRTKGEEGYAYTVHPDNPNSKDEIFLEYQSSAHERILVHLIKSPDTLKPPTDCSGALSTDQAASKANCELLLTTPKNHPIYTVLLIPSIPVEDQYLYFTILDRTVISISVHDQLTQEELKSFVDSLQIITGDDLSKRVHYIE</sequence>
<dbReference type="Proteomes" id="UP000177817">
    <property type="component" value="Unassembled WGS sequence"/>
</dbReference>
<organism evidence="2 3">
    <name type="scientific">Candidatus Komeilibacteria bacterium RIFCSPHIGHO2_01_FULL_52_14</name>
    <dbReference type="NCBI Taxonomy" id="1798549"/>
    <lineage>
        <taxon>Bacteria</taxon>
        <taxon>Candidatus Komeiliibacteriota</taxon>
    </lineage>
</organism>
<evidence type="ECO:0000313" key="3">
    <source>
        <dbReference type="Proteomes" id="UP000177817"/>
    </source>
</evidence>
<evidence type="ECO:0000256" key="1">
    <source>
        <dbReference type="SAM" id="Phobius"/>
    </source>
</evidence>
<keyword evidence="1" id="KW-0472">Membrane</keyword>
<reference evidence="2 3" key="1">
    <citation type="journal article" date="2016" name="Nat. Commun.">
        <title>Thousands of microbial genomes shed light on interconnected biogeochemical processes in an aquifer system.</title>
        <authorList>
            <person name="Anantharaman K."/>
            <person name="Brown C.T."/>
            <person name="Hug L.A."/>
            <person name="Sharon I."/>
            <person name="Castelle C.J."/>
            <person name="Probst A.J."/>
            <person name="Thomas B.C."/>
            <person name="Singh A."/>
            <person name="Wilkins M.J."/>
            <person name="Karaoz U."/>
            <person name="Brodie E.L."/>
            <person name="Williams K.H."/>
            <person name="Hubbard S.S."/>
            <person name="Banfield J.F."/>
        </authorList>
    </citation>
    <scope>NUCLEOTIDE SEQUENCE [LARGE SCALE GENOMIC DNA]</scope>
</reference>
<dbReference type="AlphaFoldDB" id="A0A1G2BHB0"/>
<feature type="transmembrane region" description="Helical" evidence="1">
    <location>
        <begin position="61"/>
        <end position="83"/>
    </location>
</feature>
<keyword evidence="1" id="KW-1133">Transmembrane helix</keyword>